<feature type="transmembrane region" description="Helical" evidence="2">
    <location>
        <begin position="7"/>
        <end position="27"/>
    </location>
</feature>
<comment type="caution">
    <text evidence="4">The sequence shown here is derived from an EMBL/GenBank/DDBJ whole genome shotgun (WGS) entry which is preliminary data.</text>
</comment>
<dbReference type="EMBL" id="JACHEX010000001">
    <property type="protein sequence ID" value="MBB6062186.1"/>
    <property type="molecule type" value="Genomic_DNA"/>
</dbReference>
<dbReference type="SMART" id="SM00471">
    <property type="entry name" value="HDc"/>
    <property type="match status" value="1"/>
</dbReference>
<proteinExistence type="predicted"/>
<feature type="transmembrane region" description="Helical" evidence="2">
    <location>
        <begin position="245"/>
        <end position="269"/>
    </location>
</feature>
<evidence type="ECO:0000313" key="4">
    <source>
        <dbReference type="EMBL" id="MBB6062186.1"/>
    </source>
</evidence>
<accession>A0A841GEX9</accession>
<keyword evidence="1" id="KW-0175">Coiled coil</keyword>
<feature type="coiled-coil region" evidence="1">
    <location>
        <begin position="276"/>
        <end position="357"/>
    </location>
</feature>
<feature type="domain" description="HD-GYP" evidence="3">
    <location>
        <begin position="354"/>
        <end position="553"/>
    </location>
</feature>
<gene>
    <name evidence="4" type="ORF">HNP65_000608</name>
</gene>
<sequence>MKKFLRYVIIGLVILFAIFIFFEYIIVNNIGKKFQNISSNFVKISLELLNRTIQEVSYSFERKIDETVLNIKNNPENFEEYLTYLFARAPYYFKDVYFEELDINKIPRTLRKNLGKDQITYYSVKNISSGYFENRLYIRVKEKVYLLFMKLPTTILKDFFKELRDLNIQYSFINSIELYSENGAELNGKINRFIADHFNEIVSRNEEYKIARDRENYEVFYPVVIKDDHSIFGPMILKISFNFSFVFRVFYFFVFLAVIFVMISLLIIYKLSVRISKDITEDLNVLINNMKQFKEKKELYKQKLLSFKIDEINEIVKQYSLMAEELIAYMQELNATNQELESSYLEIEKINKELEQAYIDFSSQLAMIAEGYDENTGNHIERVGILSAFVAEKLGFSSDFVNNIRYYAPLHDIGKIFVPRDILLKEGKLTEEEWEEMKKHTIYGARLIGDKEQFETARNIALYHHENYDGTGYPYGLEKAEIPIEAMITHIVDVYDALRSERPYKKSFTHEETMKIILEGDGRTQPSHFAPEVLEVFKRYEKEIEKIWNEIYLN</sequence>
<evidence type="ECO:0000256" key="1">
    <source>
        <dbReference type="SAM" id="Coils"/>
    </source>
</evidence>
<dbReference type="SUPFAM" id="SSF109604">
    <property type="entry name" value="HD-domain/PDEase-like"/>
    <property type="match status" value="1"/>
</dbReference>
<reference evidence="4 5" key="1">
    <citation type="submission" date="2020-08" db="EMBL/GenBank/DDBJ databases">
        <title>Genomic Encyclopedia of Type Strains, Phase IV (KMG-IV): sequencing the most valuable type-strain genomes for metagenomic binning, comparative biology and taxonomic classification.</title>
        <authorList>
            <person name="Goeker M."/>
        </authorList>
    </citation>
    <scope>NUCLEOTIDE SEQUENCE [LARGE SCALE GENOMIC DNA]</scope>
    <source>
        <strain evidence="4 5">DSM 13481</strain>
    </source>
</reference>
<organism evidence="4 5">
    <name type="scientific">Thermosipho japonicus</name>
    <dbReference type="NCBI Taxonomy" id="90323"/>
    <lineage>
        <taxon>Bacteria</taxon>
        <taxon>Thermotogati</taxon>
        <taxon>Thermotogota</taxon>
        <taxon>Thermotogae</taxon>
        <taxon>Thermotogales</taxon>
        <taxon>Fervidobacteriaceae</taxon>
        <taxon>Thermosipho</taxon>
    </lineage>
</organism>
<dbReference type="PROSITE" id="PS51832">
    <property type="entry name" value="HD_GYP"/>
    <property type="match status" value="1"/>
</dbReference>
<dbReference type="InterPro" id="IPR003607">
    <property type="entry name" value="HD/PDEase_dom"/>
</dbReference>
<keyword evidence="2" id="KW-0812">Transmembrane</keyword>
<dbReference type="Gene3D" id="1.10.3210.10">
    <property type="entry name" value="Hypothetical protein af1432"/>
    <property type="match status" value="1"/>
</dbReference>
<name>A0A841GEX9_9BACT</name>
<dbReference type="Proteomes" id="UP000555828">
    <property type="component" value="Unassembled WGS sequence"/>
</dbReference>
<dbReference type="PANTHER" id="PTHR45228:SF8">
    <property type="entry name" value="TWO-COMPONENT RESPONSE REGULATOR-RELATED"/>
    <property type="match status" value="1"/>
</dbReference>
<dbReference type="RefSeq" id="WP_246348160.1">
    <property type="nucleotide sequence ID" value="NZ_JACHEX010000001.1"/>
</dbReference>
<protein>
    <submittedName>
        <fullName evidence="4">HD-GYP domain-containing protein (C-di-GMP phosphodiesterase class II)</fullName>
    </submittedName>
</protein>
<evidence type="ECO:0000259" key="3">
    <source>
        <dbReference type="PROSITE" id="PS51832"/>
    </source>
</evidence>
<evidence type="ECO:0000256" key="2">
    <source>
        <dbReference type="SAM" id="Phobius"/>
    </source>
</evidence>
<dbReference type="AlphaFoldDB" id="A0A841GEX9"/>
<dbReference type="InterPro" id="IPR052020">
    <property type="entry name" value="Cyclic_di-GMP/3'3'-cGAMP_PDE"/>
</dbReference>
<dbReference type="Pfam" id="PF13487">
    <property type="entry name" value="HD_5"/>
    <property type="match status" value="1"/>
</dbReference>
<keyword evidence="2" id="KW-0472">Membrane</keyword>
<dbReference type="InterPro" id="IPR037522">
    <property type="entry name" value="HD_GYP_dom"/>
</dbReference>
<keyword evidence="5" id="KW-1185">Reference proteome</keyword>
<evidence type="ECO:0000313" key="5">
    <source>
        <dbReference type="Proteomes" id="UP000555828"/>
    </source>
</evidence>
<dbReference type="CDD" id="cd00077">
    <property type="entry name" value="HDc"/>
    <property type="match status" value="1"/>
</dbReference>
<keyword evidence="2" id="KW-1133">Transmembrane helix</keyword>
<dbReference type="PANTHER" id="PTHR45228">
    <property type="entry name" value="CYCLIC DI-GMP PHOSPHODIESTERASE TM_0186-RELATED"/>
    <property type="match status" value="1"/>
</dbReference>